<evidence type="ECO:0000256" key="4">
    <source>
        <dbReference type="ARBA" id="ARBA00023004"/>
    </source>
</evidence>
<dbReference type="GO" id="GO:0020037">
    <property type="term" value="F:heme binding"/>
    <property type="evidence" value="ECO:0007669"/>
    <property type="project" value="InterPro"/>
</dbReference>
<keyword evidence="4" id="KW-0408">Iron</keyword>
<dbReference type="Gene3D" id="3.90.480.10">
    <property type="entry name" value="Sulfite Reductase Hemoprotein,Domain 2"/>
    <property type="match status" value="1"/>
</dbReference>
<evidence type="ECO:0000313" key="9">
    <source>
        <dbReference type="Proteomes" id="UP000078532"/>
    </source>
</evidence>
<gene>
    <name evidence="8" type="ORF">A6M21_09145</name>
</gene>
<evidence type="ECO:0000313" key="8">
    <source>
        <dbReference type="EMBL" id="OAT82309.1"/>
    </source>
</evidence>
<dbReference type="EMBL" id="LYVF01000137">
    <property type="protein sequence ID" value="OAT82309.1"/>
    <property type="molecule type" value="Genomic_DNA"/>
</dbReference>
<dbReference type="InterPro" id="IPR045854">
    <property type="entry name" value="NO2/SO3_Rdtase_4Fe4S_sf"/>
</dbReference>
<keyword evidence="1" id="KW-0349">Heme</keyword>
<evidence type="ECO:0000256" key="5">
    <source>
        <dbReference type="ARBA" id="ARBA00023014"/>
    </source>
</evidence>
<evidence type="ECO:0000256" key="1">
    <source>
        <dbReference type="ARBA" id="ARBA00022617"/>
    </source>
</evidence>
<keyword evidence="3" id="KW-0560">Oxidoreductase</keyword>
<dbReference type="InterPro" id="IPR052034">
    <property type="entry name" value="NasD-like"/>
</dbReference>
<dbReference type="GO" id="GO:0046872">
    <property type="term" value="F:metal ion binding"/>
    <property type="evidence" value="ECO:0007669"/>
    <property type="project" value="UniProtKB-KW"/>
</dbReference>
<evidence type="ECO:0000256" key="2">
    <source>
        <dbReference type="ARBA" id="ARBA00022723"/>
    </source>
</evidence>
<dbReference type="SUPFAM" id="SSF55124">
    <property type="entry name" value="Nitrite/Sulfite reductase N-terminal domain-like"/>
    <property type="match status" value="1"/>
</dbReference>
<dbReference type="OrthoDB" id="9800558at2"/>
<dbReference type="PANTHER" id="PTHR43809:SF1">
    <property type="entry name" value="NITRITE REDUCTASE (NADH) LARGE SUBUNIT"/>
    <property type="match status" value="1"/>
</dbReference>
<feature type="domain" description="Nitrite/Sulfite reductase ferredoxin-like" evidence="7">
    <location>
        <begin position="7"/>
        <end position="69"/>
    </location>
</feature>
<keyword evidence="5" id="KW-0411">Iron-sulfur</keyword>
<dbReference type="Proteomes" id="UP000078532">
    <property type="component" value="Unassembled WGS sequence"/>
</dbReference>
<dbReference type="PANTHER" id="PTHR43809">
    <property type="entry name" value="NITRITE REDUCTASE (NADH) LARGE SUBUNIT"/>
    <property type="match status" value="1"/>
</dbReference>
<organism evidence="8 9">
    <name type="scientific">Desulfotomaculum copahuensis</name>
    <dbReference type="NCBI Taxonomy" id="1838280"/>
    <lineage>
        <taxon>Bacteria</taxon>
        <taxon>Bacillati</taxon>
        <taxon>Bacillota</taxon>
        <taxon>Clostridia</taxon>
        <taxon>Eubacteriales</taxon>
        <taxon>Desulfotomaculaceae</taxon>
        <taxon>Desulfotomaculum</taxon>
    </lineage>
</organism>
<name>A0A1B7LF98_9FIRM</name>
<dbReference type="RefSeq" id="WP_066667815.1">
    <property type="nucleotide sequence ID" value="NZ_LYVF01000137.1"/>
</dbReference>
<dbReference type="SUPFAM" id="SSF56014">
    <property type="entry name" value="Nitrite and sulphite reductase 4Fe-4S domain-like"/>
    <property type="match status" value="1"/>
</dbReference>
<evidence type="ECO:0000256" key="3">
    <source>
        <dbReference type="ARBA" id="ARBA00023002"/>
    </source>
</evidence>
<feature type="domain" description="Nitrite/sulphite reductase 4Fe-4S" evidence="6">
    <location>
        <begin position="79"/>
        <end position="213"/>
    </location>
</feature>
<evidence type="ECO:0000259" key="7">
    <source>
        <dbReference type="Pfam" id="PF03460"/>
    </source>
</evidence>
<reference evidence="8 9" key="1">
    <citation type="submission" date="2016-04" db="EMBL/GenBank/DDBJ databases">
        <authorList>
            <person name="Evans L.H."/>
            <person name="Alamgir A."/>
            <person name="Owens N."/>
            <person name="Weber N.D."/>
            <person name="Virtaneva K."/>
            <person name="Barbian K."/>
            <person name="Babar A."/>
            <person name="Rosenke K."/>
        </authorList>
    </citation>
    <scope>NUCLEOTIDE SEQUENCE [LARGE SCALE GENOMIC DNA]</scope>
    <source>
        <strain evidence="8 9">LMa1</strain>
    </source>
</reference>
<dbReference type="Gene3D" id="3.30.413.10">
    <property type="entry name" value="Sulfite Reductase Hemoprotein, domain 1"/>
    <property type="match status" value="1"/>
</dbReference>
<sequence length="238" mass="25444">MGRGLFKQKNGLYAVDVTAACGVMTPAQLTGLARAAVDNNAFRIKLTTRQTVVVLLPEGNVSALEEALEPLELQVSPFGNVVRPVKACAGNSSLCPRSLGDALDLGVEIQARYLGRETPKDFKIAVAGCPRGCTDPYCADFGVIAAGNDRFRIAIGGMGGSNCPRHGEIIAENVPRDKVFTVLEHVLERFEVLAEPREKLGRAVERLGLTPFLPPAGLLSAEKAVLAADDEFVQFLQN</sequence>
<dbReference type="Pfam" id="PF03460">
    <property type="entry name" value="NIR_SIR_ferr"/>
    <property type="match status" value="1"/>
</dbReference>
<dbReference type="Pfam" id="PF01077">
    <property type="entry name" value="NIR_SIR"/>
    <property type="match status" value="1"/>
</dbReference>
<dbReference type="GO" id="GO:0016491">
    <property type="term" value="F:oxidoreductase activity"/>
    <property type="evidence" value="ECO:0007669"/>
    <property type="project" value="UniProtKB-KW"/>
</dbReference>
<proteinExistence type="predicted"/>
<dbReference type="AlphaFoldDB" id="A0A1B7LF98"/>
<protein>
    <submittedName>
        <fullName evidence="8">Nitrite reductase</fullName>
    </submittedName>
</protein>
<keyword evidence="2" id="KW-0479">Metal-binding</keyword>
<keyword evidence="9" id="KW-1185">Reference proteome</keyword>
<dbReference type="STRING" id="1838280.A6M21_09145"/>
<accession>A0A1B7LF98</accession>
<comment type="caution">
    <text evidence="8">The sequence shown here is derived from an EMBL/GenBank/DDBJ whole genome shotgun (WGS) entry which is preliminary data.</text>
</comment>
<dbReference type="InterPro" id="IPR005117">
    <property type="entry name" value="NiRdtase/SiRdtase_haem-b_fer"/>
</dbReference>
<dbReference type="InterPro" id="IPR036136">
    <property type="entry name" value="Nit/Sulf_reduc_fer-like_dom_sf"/>
</dbReference>
<evidence type="ECO:0000259" key="6">
    <source>
        <dbReference type="Pfam" id="PF01077"/>
    </source>
</evidence>
<dbReference type="GO" id="GO:0051536">
    <property type="term" value="F:iron-sulfur cluster binding"/>
    <property type="evidence" value="ECO:0007669"/>
    <property type="project" value="UniProtKB-KW"/>
</dbReference>
<dbReference type="InterPro" id="IPR006067">
    <property type="entry name" value="NO2/SO3_Rdtase_4Fe4S_dom"/>
</dbReference>